<sequence>MANPDLRQFAPATERNREPILAVLQQILPPTGTVLEVSSGTGEHGLWFAPALAPRYWLPSDPSPAAQDSIRAWQAIAPCDHWLPPLALDARDPIWPVEWPIETRSTEGSAPRPQPITAIVNINMVHIAPWSACLGLMAGASRILPPGGLLYLYGPFQQADQPLAPSNAEFDRSLQARNPDWGLRDLGAVIDAAEAVGLTWVDTAAMPANNLSVWFQRCSSHPIGGS</sequence>
<proteinExistence type="predicted"/>
<dbReference type="InterPro" id="IPR029063">
    <property type="entry name" value="SAM-dependent_MTases_sf"/>
</dbReference>
<comment type="caution">
    <text evidence="1">The sequence shown here is derived from an EMBL/GenBank/DDBJ whole genome shotgun (WGS) entry which is preliminary data.</text>
</comment>
<gene>
    <name evidence="1" type="ORF">KME07_01875</name>
</gene>
<dbReference type="PANTHER" id="PTHR20974:SF0">
    <property type="entry name" value="UPF0585 PROTEIN CG18661"/>
    <property type="match status" value="1"/>
</dbReference>
<dbReference type="Proteomes" id="UP000707356">
    <property type="component" value="Unassembled WGS sequence"/>
</dbReference>
<organism evidence="1 2">
    <name type="scientific">Pegethrix bostrychoides GSE-TBD4-15B</name>
    <dbReference type="NCBI Taxonomy" id="2839662"/>
    <lineage>
        <taxon>Bacteria</taxon>
        <taxon>Bacillati</taxon>
        <taxon>Cyanobacteriota</taxon>
        <taxon>Cyanophyceae</taxon>
        <taxon>Oculatellales</taxon>
        <taxon>Oculatellaceae</taxon>
        <taxon>Pegethrix</taxon>
    </lineage>
</organism>
<reference evidence="1" key="1">
    <citation type="submission" date="2021-05" db="EMBL/GenBank/DDBJ databases">
        <authorList>
            <person name="Pietrasiak N."/>
            <person name="Ward R."/>
            <person name="Stajich J.E."/>
            <person name="Kurbessoian T."/>
        </authorList>
    </citation>
    <scope>NUCLEOTIDE SEQUENCE</scope>
    <source>
        <strain evidence="1">GSE-TBD4-15B</strain>
    </source>
</reference>
<accession>A0A951P7Q6</accession>
<protein>
    <submittedName>
        <fullName evidence="1">DUF938 domain-containing protein</fullName>
    </submittedName>
</protein>
<dbReference type="Gene3D" id="3.40.50.150">
    <property type="entry name" value="Vaccinia Virus protein VP39"/>
    <property type="match status" value="1"/>
</dbReference>
<dbReference type="AlphaFoldDB" id="A0A951P7Q6"/>
<name>A0A951P7Q6_9CYAN</name>
<dbReference type="EMBL" id="JAHHHV010000007">
    <property type="protein sequence ID" value="MBW4464172.1"/>
    <property type="molecule type" value="Genomic_DNA"/>
</dbReference>
<evidence type="ECO:0000313" key="1">
    <source>
        <dbReference type="EMBL" id="MBW4464172.1"/>
    </source>
</evidence>
<reference evidence="1" key="2">
    <citation type="journal article" date="2022" name="Microbiol. Resour. Announc.">
        <title>Metagenome Sequencing to Explore Phylogenomics of Terrestrial Cyanobacteria.</title>
        <authorList>
            <person name="Ward R.D."/>
            <person name="Stajich J.E."/>
            <person name="Johansen J.R."/>
            <person name="Huntemann M."/>
            <person name="Clum A."/>
            <person name="Foster B."/>
            <person name="Foster B."/>
            <person name="Roux S."/>
            <person name="Palaniappan K."/>
            <person name="Varghese N."/>
            <person name="Mukherjee S."/>
            <person name="Reddy T.B.K."/>
            <person name="Daum C."/>
            <person name="Copeland A."/>
            <person name="Chen I.A."/>
            <person name="Ivanova N.N."/>
            <person name="Kyrpides N.C."/>
            <person name="Shapiro N."/>
            <person name="Eloe-Fadrosh E.A."/>
            <person name="Pietrasiak N."/>
        </authorList>
    </citation>
    <scope>NUCLEOTIDE SEQUENCE</scope>
    <source>
        <strain evidence="1">GSE-TBD4-15B</strain>
    </source>
</reference>
<dbReference type="Pfam" id="PF06080">
    <property type="entry name" value="DUF938"/>
    <property type="match status" value="1"/>
</dbReference>
<dbReference type="PANTHER" id="PTHR20974">
    <property type="entry name" value="UPF0585 PROTEIN CG18661"/>
    <property type="match status" value="1"/>
</dbReference>
<evidence type="ECO:0000313" key="2">
    <source>
        <dbReference type="Proteomes" id="UP000707356"/>
    </source>
</evidence>
<dbReference type="InterPro" id="IPR010342">
    <property type="entry name" value="DUF938"/>
</dbReference>
<dbReference type="SUPFAM" id="SSF53335">
    <property type="entry name" value="S-adenosyl-L-methionine-dependent methyltransferases"/>
    <property type="match status" value="1"/>
</dbReference>